<keyword evidence="8" id="KW-0472">Membrane</keyword>
<dbReference type="InterPro" id="IPR036890">
    <property type="entry name" value="HATPase_C_sf"/>
</dbReference>
<dbReference type="RefSeq" id="WP_002704479.1">
    <property type="nucleotide sequence ID" value="NZ_AAWS01000065.1"/>
</dbReference>
<keyword evidence="11" id="KW-1185">Reference proteome</keyword>
<dbReference type="eggNOG" id="COG5000">
    <property type="taxonomic scope" value="Bacteria"/>
</dbReference>
<evidence type="ECO:0000256" key="1">
    <source>
        <dbReference type="ARBA" id="ARBA00000085"/>
    </source>
</evidence>
<comment type="caution">
    <text evidence="10">The sequence shown here is derived from an EMBL/GenBank/DDBJ whole genome shotgun (WGS) entry which is preliminary data.</text>
</comment>
<dbReference type="SMART" id="SM00387">
    <property type="entry name" value="HATPase_c"/>
    <property type="match status" value="1"/>
</dbReference>
<evidence type="ECO:0000256" key="4">
    <source>
        <dbReference type="ARBA" id="ARBA00022741"/>
    </source>
</evidence>
<feature type="domain" description="Histidine kinase" evidence="9">
    <location>
        <begin position="233"/>
        <end position="467"/>
    </location>
</feature>
<dbReference type="PANTHER" id="PTHR43065:SF46">
    <property type="entry name" value="C4-DICARBOXYLATE TRANSPORT SENSOR PROTEIN DCTB"/>
    <property type="match status" value="1"/>
</dbReference>
<reference evidence="10 11" key="1">
    <citation type="submission" date="2007-01" db="EMBL/GenBank/DDBJ databases">
        <authorList>
            <person name="Haygood M."/>
            <person name="Podell S."/>
            <person name="Anderson C."/>
            <person name="Hopkinson B."/>
            <person name="Roe K."/>
            <person name="Barbeau K."/>
            <person name="Gaasterland T."/>
            <person name="Ferriera S."/>
            <person name="Johnson J."/>
            <person name="Kravitz S."/>
            <person name="Beeson K."/>
            <person name="Sutton G."/>
            <person name="Rogers Y.-H."/>
            <person name="Friedman R."/>
            <person name="Frazier M."/>
            <person name="Venter J.C."/>
        </authorList>
    </citation>
    <scope>NUCLEOTIDE SEQUENCE [LARGE SCALE GENOMIC DNA]</scope>
    <source>
        <strain evidence="10 11">ATCC 23134</strain>
    </source>
</reference>
<keyword evidence="3" id="KW-0808">Transferase</keyword>
<dbReference type="Proteomes" id="UP000004095">
    <property type="component" value="Unassembled WGS sequence"/>
</dbReference>
<evidence type="ECO:0000313" key="11">
    <source>
        <dbReference type="Proteomes" id="UP000004095"/>
    </source>
</evidence>
<evidence type="ECO:0000256" key="6">
    <source>
        <dbReference type="ARBA" id="ARBA00022840"/>
    </source>
</evidence>
<dbReference type="InterPro" id="IPR003594">
    <property type="entry name" value="HATPase_dom"/>
</dbReference>
<dbReference type="EMBL" id="AAWS01000065">
    <property type="protein sequence ID" value="EAY24608.1"/>
    <property type="molecule type" value="Genomic_DNA"/>
</dbReference>
<dbReference type="PRINTS" id="PR00344">
    <property type="entry name" value="BCTRLSENSOR"/>
</dbReference>
<feature type="transmembrane region" description="Helical" evidence="8">
    <location>
        <begin position="35"/>
        <end position="54"/>
    </location>
</feature>
<dbReference type="GO" id="GO:0004673">
    <property type="term" value="F:protein histidine kinase activity"/>
    <property type="evidence" value="ECO:0007669"/>
    <property type="project" value="UniProtKB-EC"/>
</dbReference>
<keyword evidence="6" id="KW-0067">ATP-binding</keyword>
<dbReference type="InterPro" id="IPR004358">
    <property type="entry name" value="Sig_transdc_His_kin-like_C"/>
</dbReference>
<proteinExistence type="predicted"/>
<dbReference type="OrthoDB" id="1931120at2"/>
<protein>
    <recommendedName>
        <fullName evidence="2">histidine kinase</fullName>
        <ecNumber evidence="2">2.7.13.3</ecNumber>
    </recommendedName>
</protein>
<organism evidence="10 11">
    <name type="scientific">Microscilla marina ATCC 23134</name>
    <dbReference type="NCBI Taxonomy" id="313606"/>
    <lineage>
        <taxon>Bacteria</taxon>
        <taxon>Pseudomonadati</taxon>
        <taxon>Bacteroidota</taxon>
        <taxon>Cytophagia</taxon>
        <taxon>Cytophagales</taxon>
        <taxon>Microscillaceae</taxon>
        <taxon>Microscilla</taxon>
    </lineage>
</organism>
<keyword evidence="8" id="KW-1133">Transmembrane helix</keyword>
<dbReference type="SUPFAM" id="SSF55785">
    <property type="entry name" value="PYP-like sensor domain (PAS domain)"/>
    <property type="match status" value="1"/>
</dbReference>
<evidence type="ECO:0000256" key="7">
    <source>
        <dbReference type="ARBA" id="ARBA00023012"/>
    </source>
</evidence>
<dbReference type="PANTHER" id="PTHR43065">
    <property type="entry name" value="SENSOR HISTIDINE KINASE"/>
    <property type="match status" value="1"/>
</dbReference>
<evidence type="ECO:0000256" key="8">
    <source>
        <dbReference type="SAM" id="Phobius"/>
    </source>
</evidence>
<comment type="catalytic activity">
    <reaction evidence="1">
        <text>ATP + protein L-histidine = ADP + protein N-phospho-L-histidine.</text>
        <dbReference type="EC" id="2.7.13.3"/>
    </reaction>
</comment>
<sequence>MVFKLFRTGLIFRILILALSIFGFTWLLLQTSYYISMFTLSCIIFIQVGMLIRYTERTNVAYSKFLDSIEYDDFSQTYTSRGLGQSFDNLNTQFNRVIQKFQEVRAEKEAQYHYLKTIVQHIDIGLLVLDDTGSVQLINSAAQKLLNINHLSHIKQLRDTHQPLVQLIAQENSISDKTREVVKLTMNEEIAHLIVRATNITLRSKQFKIVSLQDIQSELEEKEMEAWQNLIRVLTHEIINSVTPIASLSATVHEDLEYYKKEIEEHQQGTQEEKIRLPADYFTESLEDVHQAVRTIQRRSEGLIHFVRDFRNLTKIPLPDLQTLSVKELFESINTLLKEEMKQQGIRFSCQTYPKNLQLIADPHLLEQVLINLLKNATHAVEDKEDKQISLIASTDKVGKVVIKVYDNGTGIGEEAKKKVFIPLFTTKKNGSGIGLSLSRQVMRLHGGTINVNSTPQVETVFTLRFA</sequence>
<dbReference type="EC" id="2.7.13.3" evidence="2"/>
<dbReference type="PROSITE" id="PS50109">
    <property type="entry name" value="HIS_KIN"/>
    <property type="match status" value="1"/>
</dbReference>
<feature type="transmembrane region" description="Helical" evidence="8">
    <location>
        <begin position="12"/>
        <end position="29"/>
    </location>
</feature>
<dbReference type="GO" id="GO:0005524">
    <property type="term" value="F:ATP binding"/>
    <property type="evidence" value="ECO:0007669"/>
    <property type="project" value="UniProtKB-KW"/>
</dbReference>
<keyword evidence="4" id="KW-0547">Nucleotide-binding</keyword>
<dbReference type="Pfam" id="PF02518">
    <property type="entry name" value="HATPase_c"/>
    <property type="match status" value="1"/>
</dbReference>
<keyword evidence="7" id="KW-0902">Two-component regulatory system</keyword>
<evidence type="ECO:0000256" key="2">
    <source>
        <dbReference type="ARBA" id="ARBA00012438"/>
    </source>
</evidence>
<accession>A1ZYD5</accession>
<dbReference type="SUPFAM" id="SSF55874">
    <property type="entry name" value="ATPase domain of HSP90 chaperone/DNA topoisomerase II/histidine kinase"/>
    <property type="match status" value="1"/>
</dbReference>
<evidence type="ECO:0000256" key="3">
    <source>
        <dbReference type="ARBA" id="ARBA00022679"/>
    </source>
</evidence>
<dbReference type="InterPro" id="IPR005467">
    <property type="entry name" value="His_kinase_dom"/>
</dbReference>
<dbReference type="GO" id="GO:0000160">
    <property type="term" value="P:phosphorelay signal transduction system"/>
    <property type="evidence" value="ECO:0007669"/>
    <property type="project" value="UniProtKB-KW"/>
</dbReference>
<gene>
    <name evidence="10" type="ORF">M23134_07719</name>
</gene>
<keyword evidence="8" id="KW-0812">Transmembrane</keyword>
<name>A1ZYD5_MICM2</name>
<keyword evidence="5 10" id="KW-0418">Kinase</keyword>
<dbReference type="AlphaFoldDB" id="A1ZYD5"/>
<evidence type="ECO:0000256" key="5">
    <source>
        <dbReference type="ARBA" id="ARBA00022777"/>
    </source>
</evidence>
<dbReference type="Gene3D" id="3.30.450.20">
    <property type="entry name" value="PAS domain"/>
    <property type="match status" value="1"/>
</dbReference>
<evidence type="ECO:0000313" key="10">
    <source>
        <dbReference type="EMBL" id="EAY24608.1"/>
    </source>
</evidence>
<evidence type="ECO:0000259" key="9">
    <source>
        <dbReference type="PROSITE" id="PS50109"/>
    </source>
</evidence>
<dbReference type="InterPro" id="IPR035965">
    <property type="entry name" value="PAS-like_dom_sf"/>
</dbReference>
<dbReference type="Gene3D" id="3.30.565.10">
    <property type="entry name" value="Histidine kinase-like ATPase, C-terminal domain"/>
    <property type="match status" value="1"/>
</dbReference>